<protein>
    <submittedName>
        <fullName evidence="1">Uncharacterized protein</fullName>
    </submittedName>
</protein>
<keyword evidence="2" id="KW-1185">Reference proteome</keyword>
<reference evidence="1 2" key="1">
    <citation type="submission" date="2021-03" db="EMBL/GenBank/DDBJ databases">
        <title>Sequencing the genomes of 1000 actinobacteria strains.</title>
        <authorList>
            <person name="Klenk H.-P."/>
        </authorList>
    </citation>
    <scope>NUCLEOTIDE SEQUENCE [LARGE SCALE GENOMIC DNA]</scope>
    <source>
        <strain evidence="1 2">DSM 46670</strain>
    </source>
</reference>
<accession>A0ABS4TBN3</accession>
<comment type="caution">
    <text evidence="1">The sequence shown here is derived from an EMBL/GenBank/DDBJ whole genome shotgun (WGS) entry which is preliminary data.</text>
</comment>
<proteinExistence type="predicted"/>
<name>A0ABS4TBN3_9PSEU</name>
<dbReference type="Proteomes" id="UP001519332">
    <property type="component" value="Unassembled WGS sequence"/>
</dbReference>
<dbReference type="EMBL" id="JAGINW010000001">
    <property type="protein sequence ID" value="MBP2321832.1"/>
    <property type="molecule type" value="Genomic_DNA"/>
</dbReference>
<sequence>MKKGKDLLAALQPRLGIDFGRVINDASAHPDGDDTAFLSGGFETAMRTPAMPGAFESIARLTKLFGGHVWIVSKCGERIEERTQQWLVHNDFWNKTGMSPANARFCRKRPDKVVHCKRLGITHFVDDRRDVLGHMRGEVDHLYLFGPQKFAAPDWVTATPTWRDVELAVIEGTAVAPRPPATLRCH</sequence>
<dbReference type="RefSeq" id="WP_209636936.1">
    <property type="nucleotide sequence ID" value="NZ_JAGINW010000001.1"/>
</dbReference>
<organism evidence="1 2">
    <name type="scientific">Kibdelosporangium banguiense</name>
    <dbReference type="NCBI Taxonomy" id="1365924"/>
    <lineage>
        <taxon>Bacteria</taxon>
        <taxon>Bacillati</taxon>
        <taxon>Actinomycetota</taxon>
        <taxon>Actinomycetes</taxon>
        <taxon>Pseudonocardiales</taxon>
        <taxon>Pseudonocardiaceae</taxon>
        <taxon>Kibdelosporangium</taxon>
    </lineage>
</organism>
<evidence type="ECO:0000313" key="1">
    <source>
        <dbReference type="EMBL" id="MBP2321832.1"/>
    </source>
</evidence>
<evidence type="ECO:0000313" key="2">
    <source>
        <dbReference type="Proteomes" id="UP001519332"/>
    </source>
</evidence>
<gene>
    <name evidence="1" type="ORF">JOF56_002217</name>
</gene>